<comment type="caution">
    <text evidence="2">The sequence shown here is derived from an EMBL/GenBank/DDBJ whole genome shotgun (WGS) entry which is preliminary data.</text>
</comment>
<reference evidence="2" key="1">
    <citation type="submission" date="2017-05" db="EMBL/GenBank/DDBJ databases">
        <authorList>
            <person name="Varghese N."/>
            <person name="Submissions S."/>
        </authorList>
    </citation>
    <scope>NUCLEOTIDE SEQUENCE</scope>
    <source>
        <strain evidence="2">DSM 45262</strain>
    </source>
</reference>
<evidence type="ECO:0000313" key="2">
    <source>
        <dbReference type="EMBL" id="SMP08837.1"/>
    </source>
</evidence>
<keyword evidence="1" id="KW-0812">Transmembrane</keyword>
<keyword evidence="1" id="KW-1133">Transmembrane helix</keyword>
<dbReference type="Pfam" id="PF10002">
    <property type="entry name" value="DUF2243"/>
    <property type="match status" value="1"/>
</dbReference>
<feature type="transmembrane region" description="Helical" evidence="1">
    <location>
        <begin position="79"/>
        <end position="97"/>
    </location>
</feature>
<dbReference type="Proteomes" id="UP001157946">
    <property type="component" value="Unassembled WGS sequence"/>
</dbReference>
<keyword evidence="3" id="KW-1185">Reference proteome</keyword>
<feature type="transmembrane region" description="Helical" evidence="1">
    <location>
        <begin position="7"/>
        <end position="28"/>
    </location>
</feature>
<organism evidence="2 3">
    <name type="scientific">Laceyella tengchongensis</name>
    <dbReference type="NCBI Taxonomy" id="574699"/>
    <lineage>
        <taxon>Bacteria</taxon>
        <taxon>Bacillati</taxon>
        <taxon>Bacillota</taxon>
        <taxon>Bacilli</taxon>
        <taxon>Bacillales</taxon>
        <taxon>Thermoactinomycetaceae</taxon>
        <taxon>Laceyella</taxon>
    </lineage>
</organism>
<feature type="transmembrane region" description="Helical" evidence="1">
    <location>
        <begin position="48"/>
        <end position="67"/>
    </location>
</feature>
<evidence type="ECO:0000256" key="1">
    <source>
        <dbReference type="SAM" id="Phobius"/>
    </source>
</evidence>
<dbReference type="InterPro" id="IPR018719">
    <property type="entry name" value="DUF2243_membrane"/>
</dbReference>
<gene>
    <name evidence="2" type="ORF">SAMN06265361_10258</name>
</gene>
<keyword evidence="1" id="KW-0472">Membrane</keyword>
<feature type="transmembrane region" description="Helical" evidence="1">
    <location>
        <begin position="117"/>
        <end position="136"/>
    </location>
</feature>
<protein>
    <submittedName>
        <fullName evidence="2">Uncharacterized membrane protein</fullName>
    </submittedName>
</protein>
<dbReference type="AlphaFoldDB" id="A0AA45WKU1"/>
<proteinExistence type="predicted"/>
<evidence type="ECO:0000313" key="3">
    <source>
        <dbReference type="Proteomes" id="UP001157946"/>
    </source>
</evidence>
<accession>A0AA45WKU1</accession>
<dbReference type="RefSeq" id="WP_106342656.1">
    <property type="nucleotide sequence ID" value="NZ_FXTU01000002.1"/>
</dbReference>
<dbReference type="EMBL" id="FXTU01000002">
    <property type="protein sequence ID" value="SMP08837.1"/>
    <property type="molecule type" value="Genomic_DNA"/>
</dbReference>
<name>A0AA45WKU1_9BACL</name>
<sequence>MRKQYWGAFLFGVGVTGMLDGIIFHQLLQWHSMVMYHAKPDQVVSDGWFHLAITFVWFAATVLISRSDPLITLRERRRFWGYFLLGGGLFNLLEGVINHHLLGVHHVHEYVPNPLGYDLLFDAGALVMIGWGWLLVRKGAER</sequence>